<name>A0A8J4LY13_9CHLO</name>
<evidence type="ECO:0000256" key="5">
    <source>
        <dbReference type="ARBA" id="ARBA00022741"/>
    </source>
</evidence>
<evidence type="ECO:0000256" key="1">
    <source>
        <dbReference type="ARBA" id="ARBA00005190"/>
    </source>
</evidence>
<organism evidence="13 14">
    <name type="scientific">Volvox reticuliferus</name>
    <dbReference type="NCBI Taxonomy" id="1737510"/>
    <lineage>
        <taxon>Eukaryota</taxon>
        <taxon>Viridiplantae</taxon>
        <taxon>Chlorophyta</taxon>
        <taxon>core chlorophytes</taxon>
        <taxon>Chlorophyceae</taxon>
        <taxon>CS clade</taxon>
        <taxon>Chlamydomonadales</taxon>
        <taxon>Volvocaceae</taxon>
        <taxon>Volvox</taxon>
    </lineage>
</organism>
<evidence type="ECO:0000256" key="2">
    <source>
        <dbReference type="ARBA" id="ARBA00012099"/>
    </source>
</evidence>
<dbReference type="InterPro" id="IPR011060">
    <property type="entry name" value="RibuloseP-bd_barrel"/>
</dbReference>
<dbReference type="Pfam" id="PF02782">
    <property type="entry name" value="FGGY_C"/>
    <property type="match status" value="1"/>
</dbReference>
<keyword evidence="5" id="KW-0547">Nucleotide-binding</keyword>
<dbReference type="InterPro" id="IPR043129">
    <property type="entry name" value="ATPase_NBD"/>
</dbReference>
<dbReference type="GO" id="GO:0019150">
    <property type="term" value="F:D-ribulokinase activity"/>
    <property type="evidence" value="ECO:0007669"/>
    <property type="project" value="TreeGrafter"/>
</dbReference>
<evidence type="ECO:0000259" key="12">
    <source>
        <dbReference type="Pfam" id="PF02782"/>
    </source>
</evidence>
<accession>A0A8J4LY13</accession>
<dbReference type="SUPFAM" id="SSF51366">
    <property type="entry name" value="Ribulose-phoshate binding barrel"/>
    <property type="match status" value="1"/>
</dbReference>
<dbReference type="EMBL" id="BNCQ01000059">
    <property type="protein sequence ID" value="GIM14730.1"/>
    <property type="molecule type" value="Genomic_DNA"/>
</dbReference>
<keyword evidence="8" id="KW-0054">Arabinose catabolism</keyword>
<dbReference type="UniPathway" id="UPA00618">
    <property type="reaction ID" value="UER00672"/>
</dbReference>
<evidence type="ECO:0000256" key="7">
    <source>
        <dbReference type="ARBA" id="ARBA00022840"/>
    </source>
</evidence>
<dbReference type="Gene3D" id="3.20.20.70">
    <property type="entry name" value="Aldolase class I"/>
    <property type="match status" value="1"/>
</dbReference>
<keyword evidence="3" id="KW-0808">Transferase</keyword>
<reference evidence="13" key="1">
    <citation type="journal article" date="2021" name="Proc. Natl. Acad. Sci. U.S.A.">
        <title>Three genomes in the algal genus Volvox reveal the fate of a haploid sex-determining region after a transition to homothallism.</title>
        <authorList>
            <person name="Yamamoto K."/>
            <person name="Hamaji T."/>
            <person name="Kawai-Toyooka H."/>
            <person name="Matsuzaki R."/>
            <person name="Takahashi F."/>
            <person name="Nishimura Y."/>
            <person name="Kawachi M."/>
            <person name="Noguchi H."/>
            <person name="Minakuchi Y."/>
            <person name="Umen J.G."/>
            <person name="Toyoda A."/>
            <person name="Nozaki H."/>
        </authorList>
    </citation>
    <scope>NUCLEOTIDE SEQUENCE</scope>
    <source>
        <strain evidence="13">NIES-3785</strain>
    </source>
</reference>
<dbReference type="Proteomes" id="UP000722791">
    <property type="component" value="Unassembled WGS sequence"/>
</dbReference>
<dbReference type="AlphaFoldDB" id="A0A8J4LY13"/>
<feature type="domain" description="Carbohydrate kinase FGGY C-terminal" evidence="12">
    <location>
        <begin position="272"/>
        <end position="455"/>
    </location>
</feature>
<dbReference type="GO" id="GO:0005737">
    <property type="term" value="C:cytoplasm"/>
    <property type="evidence" value="ECO:0007669"/>
    <property type="project" value="TreeGrafter"/>
</dbReference>
<dbReference type="Pfam" id="PF00834">
    <property type="entry name" value="Ribul_P_3_epim"/>
    <property type="match status" value="2"/>
</dbReference>
<evidence type="ECO:0000256" key="10">
    <source>
        <dbReference type="ARBA" id="ARBA00023277"/>
    </source>
</evidence>
<dbReference type="OrthoDB" id="1927044at2759"/>
<dbReference type="Gene3D" id="3.30.420.40">
    <property type="match status" value="2"/>
</dbReference>
<keyword evidence="4" id="KW-0479">Metal-binding</keyword>
<sequence>MISDCYVIGVDGGTESLRAAVFDSAGHIVGAHAAPYDTQFPHPGWAEQRPEDWWAALGQAVRGAMNAAGVFPHHVAALCLDTTCCTVVALGYDDEPLRPALLWMDMRSAAQAERVAAAADVALEVNSGGSGPVSAEWMIPKALWLAECEPDVYSAAKTVCEYQDYLNLRLTGRRCASANNMSVRWHYSTRRGPPLSLLEKLGIPDLADKWPCSGPEGAVLAPGELVGGLTRAAADHLGLVEGTRVAQGGADAFIGMIGLGVVRPGQMALLTGSSHLQLGVVDSELHGPGFFGTYQDAVLPGCHVIEGGQTSTGSVIAWFRRTCCGPSTSYADLDNEAAEVPPGCEGLVALDHFQGNRTPHTDARSRGALVGLTLKHGRGHMFRALLESVAAGTALILRTMSSAGYRPESITLAGGAARSELWLQMHADMCGLPLRLTRCSEAPMLGCAILAAVAARMYDSIPAAAEVMVAVEREVTPNQDSVIAHQQVLARYAALYPALTSIFHKKFDKCYDNIPSRAETCRAFCAPLGQSAPDEGSSQGTDANASAILVAPSILAADFAHLGAAVSEAEAAGADWVHLDVFDGSWDRCPNFTIGPPVVSALRSATKLPLDCHLAVQDPGRYVDALVAAGANGITFHWEVFNHHQQHQQQQRWYPHEGSEPGEPSWGSIGCCSGGGGAGSSVAALAAQIRSAGVRVGVALAPDTELPAELVSMAQRGELDMVLIMTVDPGFGGQTFQSQVLGKVRQLRAACPRLLIQVDGGVNGKTAVEAVAAGANVLVAGTFLYGHPEGLAAGVAQLRRAAVSATASTATAAEMRGTVGPCDECVQTAEALTVASTGPVSGVGGSPTDALCQEGLVEL</sequence>
<dbReference type="InterPro" id="IPR018485">
    <property type="entry name" value="FGGY_C"/>
</dbReference>
<keyword evidence="7" id="KW-0067">ATP-binding</keyword>
<dbReference type="EC" id="2.7.1.30" evidence="2"/>
<protein>
    <recommendedName>
        <fullName evidence="2">glycerol kinase</fullName>
        <ecNumber evidence="2">2.7.1.30</ecNumber>
    </recommendedName>
</protein>
<dbReference type="PANTHER" id="PTHR43435:SF4">
    <property type="entry name" value="FGGY CARBOHYDRATE KINASE DOMAIN-CONTAINING PROTEIN"/>
    <property type="match status" value="1"/>
</dbReference>
<dbReference type="PANTHER" id="PTHR43435">
    <property type="entry name" value="RIBULOKINASE"/>
    <property type="match status" value="1"/>
</dbReference>
<proteinExistence type="predicted"/>
<keyword evidence="10" id="KW-0119">Carbohydrate metabolism</keyword>
<dbReference type="InterPro" id="IPR005929">
    <property type="entry name" value="Ribulokinase"/>
</dbReference>
<keyword evidence="6" id="KW-0418">Kinase</keyword>
<dbReference type="CDD" id="cd07781">
    <property type="entry name" value="ASKHA_NBD_FGGY_L-RBK"/>
    <property type="match status" value="1"/>
</dbReference>
<dbReference type="CDD" id="cd00429">
    <property type="entry name" value="RPE"/>
    <property type="match status" value="1"/>
</dbReference>
<dbReference type="PROSITE" id="PS00445">
    <property type="entry name" value="FGGY_KINASES_2"/>
    <property type="match status" value="1"/>
</dbReference>
<evidence type="ECO:0000256" key="9">
    <source>
        <dbReference type="ARBA" id="ARBA00023235"/>
    </source>
</evidence>
<dbReference type="Pfam" id="PF00370">
    <property type="entry name" value="FGGY_N"/>
    <property type="match status" value="1"/>
</dbReference>
<evidence type="ECO:0000256" key="4">
    <source>
        <dbReference type="ARBA" id="ARBA00022723"/>
    </source>
</evidence>
<evidence type="ECO:0000256" key="3">
    <source>
        <dbReference type="ARBA" id="ARBA00022679"/>
    </source>
</evidence>
<evidence type="ECO:0000259" key="11">
    <source>
        <dbReference type="Pfam" id="PF00370"/>
    </source>
</evidence>
<dbReference type="GO" id="GO:0019569">
    <property type="term" value="P:L-arabinose catabolic process to D-xylulose 5-phosphate"/>
    <property type="evidence" value="ECO:0007669"/>
    <property type="project" value="InterPro"/>
</dbReference>
<dbReference type="InterPro" id="IPR013785">
    <property type="entry name" value="Aldolase_TIM"/>
</dbReference>
<feature type="domain" description="Carbohydrate kinase FGGY N-terminal" evidence="11">
    <location>
        <begin position="6"/>
        <end position="258"/>
    </location>
</feature>
<dbReference type="PROSITE" id="PS01086">
    <property type="entry name" value="RIBUL_P_3_EPIMER_2"/>
    <property type="match status" value="1"/>
</dbReference>
<dbReference type="GO" id="GO:0046872">
    <property type="term" value="F:metal ion binding"/>
    <property type="evidence" value="ECO:0007669"/>
    <property type="project" value="UniProtKB-KW"/>
</dbReference>
<dbReference type="InterPro" id="IPR000056">
    <property type="entry name" value="Ribul_P_3_epim-like"/>
</dbReference>
<comment type="caution">
    <text evidence="13">The sequence shown here is derived from an EMBL/GenBank/DDBJ whole genome shotgun (WGS) entry which is preliminary data.</text>
</comment>
<gene>
    <name evidence="13" type="ORF">Vretimale_17542</name>
</gene>
<dbReference type="GO" id="GO:0019563">
    <property type="term" value="P:glycerol catabolic process"/>
    <property type="evidence" value="ECO:0007669"/>
    <property type="project" value="UniProtKB-UniPathway"/>
</dbReference>
<dbReference type="GO" id="GO:0016857">
    <property type="term" value="F:racemase and epimerase activity, acting on carbohydrates and derivatives"/>
    <property type="evidence" value="ECO:0007669"/>
    <property type="project" value="InterPro"/>
</dbReference>
<dbReference type="InterPro" id="IPR018483">
    <property type="entry name" value="Carb_kinase_FGGY_CS"/>
</dbReference>
<evidence type="ECO:0000313" key="14">
    <source>
        <dbReference type="Proteomes" id="UP000722791"/>
    </source>
</evidence>
<dbReference type="GO" id="GO:0005524">
    <property type="term" value="F:ATP binding"/>
    <property type="evidence" value="ECO:0007669"/>
    <property type="project" value="UniProtKB-KW"/>
</dbReference>
<comment type="pathway">
    <text evidence="1">Polyol metabolism; glycerol degradation via glycerol kinase pathway; sn-glycerol 3-phosphate from glycerol: step 1/1.</text>
</comment>
<keyword evidence="9" id="KW-0413">Isomerase</keyword>
<dbReference type="InterPro" id="IPR018484">
    <property type="entry name" value="FGGY_N"/>
</dbReference>
<dbReference type="SUPFAM" id="SSF53067">
    <property type="entry name" value="Actin-like ATPase domain"/>
    <property type="match status" value="2"/>
</dbReference>
<evidence type="ECO:0000256" key="6">
    <source>
        <dbReference type="ARBA" id="ARBA00022777"/>
    </source>
</evidence>
<evidence type="ECO:0000313" key="13">
    <source>
        <dbReference type="EMBL" id="GIM14730.1"/>
    </source>
</evidence>
<dbReference type="GO" id="GO:0004370">
    <property type="term" value="F:glycerol kinase activity"/>
    <property type="evidence" value="ECO:0007669"/>
    <property type="project" value="UniProtKB-EC"/>
</dbReference>
<dbReference type="GO" id="GO:0008741">
    <property type="term" value="F:ribulokinase activity"/>
    <property type="evidence" value="ECO:0007669"/>
    <property type="project" value="InterPro"/>
</dbReference>
<evidence type="ECO:0000256" key="8">
    <source>
        <dbReference type="ARBA" id="ARBA00022935"/>
    </source>
</evidence>